<dbReference type="InterPro" id="IPR026180">
    <property type="entry name" value="NSL1"/>
</dbReference>
<keyword evidence="1" id="KW-0175">Coiled coil</keyword>
<accession>A0A6J2YKC1</accession>
<dbReference type="InterPro" id="IPR029332">
    <property type="entry name" value="PEHE_dom"/>
</dbReference>
<dbReference type="KEGG" id="soy:115888776"/>
<feature type="region of interest" description="Disordered" evidence="2">
    <location>
        <begin position="930"/>
        <end position="1002"/>
    </location>
</feature>
<reference evidence="5" key="1">
    <citation type="submission" date="2025-08" db="UniProtKB">
        <authorList>
            <consortium name="RefSeq"/>
        </authorList>
    </citation>
    <scope>IDENTIFICATION</scope>
    <source>
        <tissue evidence="5">Gonads</tissue>
    </source>
</reference>
<dbReference type="CTD" id="25936"/>
<feature type="region of interest" description="Disordered" evidence="2">
    <location>
        <begin position="87"/>
        <end position="111"/>
    </location>
</feature>
<name>A0A6J2YKC1_SITOR</name>
<feature type="compositionally biased region" description="Acidic residues" evidence="2">
    <location>
        <begin position="962"/>
        <end position="988"/>
    </location>
</feature>
<evidence type="ECO:0000256" key="1">
    <source>
        <dbReference type="SAM" id="Coils"/>
    </source>
</evidence>
<protein>
    <submittedName>
        <fullName evidence="5">KAT8 regulatory NSL complex subunit 1</fullName>
    </submittedName>
</protein>
<dbReference type="PANTHER" id="PTHR22443">
    <property type="entry name" value="NON-SPECIFIC LETHAL 1, ISOFORM M"/>
    <property type="match status" value="1"/>
</dbReference>
<dbReference type="InParanoid" id="A0A6J2YKC1"/>
<sequence length="1002" mass="112870">MGLRTASVRRSDAEVMAPALTDTVQSQNFNLSSKNPASPLNNFETNKYSPTLAKRALNTDDLSLLENIEPVNLDSKKPILEECSEKVNSASDNNTSSQNMSVSSSPMGDREDKMGLEKTLLNSTLEPNVEDIMQQVIKSIETSEQLNNSSDLNEVLDLNIDKDLLEQVDNIINISMDDNHDDLETAHKIKENQASLILADLQKKHARIERRLDFLRRRCYKLESKLMGEHISGEVAGVFEQVHRSIKKSESSQDNEKHKPISATSVKMLVRKLEMASVLQANNAARQKNISKYFGSGSIEVSMFRNNVTGQVAIPQWSAEHKSELEKVAGQLQSQLHLVQDQLDSEATESSSGGESCDEFQTYNNPHQQYLSIQKRALWKYSTDRAAIASRWTWLQSQISDLEYRIRQHTEIHKQIRAEKGPVQLAELPENTQKPVEFHEHERTSPASDNTSTVNGYVGQLPGALGIKAENDKTDCQQCARTRPLVNFRKRRLLQVAGLHAVSKKAARPSTVRCSCVPCQEPCALCTGRVDPMHPRDPPETLVKAEKVALLDPGFHPVLSLPEDSSQNLHFEAIMKLHEWQQRSLRMKTMKVLQKRDQGESKSLEHRTKKLDHRKKYGRLKSSTMATLSEKIKNKIKRRKVGRPSGISKFKKRQSQLLLQNYDVAAEDAEVEAMIGEGSTPFLGAPQERNQLDSPHGSPLLQMQSISGYKQHNRNVRSDSYDIDNIVIPYSVAASTRVEKLQYKEILTPKWRIAETEPLYKLETKNNGTVTDLVEDSDVEDLTEEEVVARHDRCEQEEKKRFLSYLKLPAGYGRQRSHKRHDSVAENSRANTPDPPASPHPEGGAKSSDGMPALASPPPTPGAVLEEALPSIQAMLRRRTVSQSRAKEDPVPVDFVEQPPYEARLFPLSAPEYERMVQEMPDAHREIKTNFRAQDTGEYITEGNGAESADSESTESAIGDDAILEDEDEAFMEDEEEEDEDPNDPEWTDAEKSGHKDKHHRR</sequence>
<feature type="coiled-coil region" evidence="1">
    <location>
        <begin position="198"/>
        <end position="225"/>
    </location>
</feature>
<evidence type="ECO:0000313" key="4">
    <source>
        <dbReference type="Proteomes" id="UP000504635"/>
    </source>
</evidence>
<dbReference type="FunCoup" id="A0A6J2YKC1">
    <property type="interactions" value="273"/>
</dbReference>
<dbReference type="GO" id="GO:0044545">
    <property type="term" value="C:NSL complex"/>
    <property type="evidence" value="ECO:0007669"/>
    <property type="project" value="TreeGrafter"/>
</dbReference>
<dbReference type="GO" id="GO:0035035">
    <property type="term" value="F:histone acetyltransferase binding"/>
    <property type="evidence" value="ECO:0007669"/>
    <property type="project" value="TreeGrafter"/>
</dbReference>
<dbReference type="GeneID" id="115888776"/>
<feature type="domain" description="PEHE" evidence="3">
    <location>
        <begin position="745"/>
        <end position="885"/>
    </location>
</feature>
<evidence type="ECO:0000313" key="5">
    <source>
        <dbReference type="RefSeq" id="XP_030764478.1"/>
    </source>
</evidence>
<feature type="region of interest" description="Disordered" evidence="2">
    <location>
        <begin position="813"/>
        <end position="864"/>
    </location>
</feature>
<dbReference type="PROSITE" id="PS52052">
    <property type="entry name" value="PEHE"/>
    <property type="match status" value="1"/>
</dbReference>
<dbReference type="PANTHER" id="PTHR22443:SF18">
    <property type="entry name" value="NON-SPECIFIC LETHAL 1, ISOFORM M"/>
    <property type="match status" value="1"/>
</dbReference>
<dbReference type="AlphaFoldDB" id="A0A6J2YKC1"/>
<dbReference type="OrthoDB" id="6022640at2759"/>
<proteinExistence type="predicted"/>
<dbReference type="Proteomes" id="UP000504635">
    <property type="component" value="Unplaced"/>
</dbReference>
<gene>
    <name evidence="5" type="primary">LOC115888776</name>
</gene>
<evidence type="ECO:0000259" key="3">
    <source>
        <dbReference type="PROSITE" id="PS52052"/>
    </source>
</evidence>
<keyword evidence="4" id="KW-1185">Reference proteome</keyword>
<organism evidence="4 5">
    <name type="scientific">Sitophilus oryzae</name>
    <name type="common">Rice weevil</name>
    <name type="synonym">Curculio oryzae</name>
    <dbReference type="NCBI Taxonomy" id="7048"/>
    <lineage>
        <taxon>Eukaryota</taxon>
        <taxon>Metazoa</taxon>
        <taxon>Ecdysozoa</taxon>
        <taxon>Arthropoda</taxon>
        <taxon>Hexapoda</taxon>
        <taxon>Insecta</taxon>
        <taxon>Pterygota</taxon>
        <taxon>Neoptera</taxon>
        <taxon>Endopterygota</taxon>
        <taxon>Coleoptera</taxon>
        <taxon>Polyphaga</taxon>
        <taxon>Cucujiformia</taxon>
        <taxon>Curculionidae</taxon>
        <taxon>Dryophthorinae</taxon>
        <taxon>Sitophilus</taxon>
    </lineage>
</organism>
<evidence type="ECO:0000256" key="2">
    <source>
        <dbReference type="SAM" id="MobiDB-lite"/>
    </source>
</evidence>
<feature type="compositionally biased region" description="Low complexity" evidence="2">
    <location>
        <begin position="93"/>
        <end position="105"/>
    </location>
</feature>
<dbReference type="SMART" id="SM01300">
    <property type="entry name" value="PEHE"/>
    <property type="match status" value="1"/>
</dbReference>
<dbReference type="RefSeq" id="XP_030764478.1">
    <property type="nucleotide sequence ID" value="XM_030908618.1"/>
</dbReference>